<name>A0A097PAH8_9CAUD</name>
<organism evidence="1 2">
    <name type="scientific">Delftia phage RG-2014</name>
    <dbReference type="NCBI Taxonomy" id="1563661"/>
    <lineage>
        <taxon>Viruses</taxon>
        <taxon>Duplodnaviria</taxon>
        <taxon>Heunggongvirae</taxon>
        <taxon>Uroviricota</taxon>
        <taxon>Caudoviricetes</taxon>
        <taxon>Schitoviridae</taxon>
        <taxon>Dendoorenvirus</taxon>
        <taxon>Dendoorenvirus RG2014</taxon>
    </lineage>
</organism>
<dbReference type="KEGG" id="vg:24638688"/>
<protein>
    <submittedName>
        <fullName evidence="1">Uncharacterized protein</fullName>
    </submittedName>
</protein>
<dbReference type="EMBL" id="KM879221">
    <property type="protein sequence ID" value="AIU44257.1"/>
    <property type="molecule type" value="Genomic_DNA"/>
</dbReference>
<evidence type="ECO:0000313" key="1">
    <source>
        <dbReference type="EMBL" id="AIU44257.1"/>
    </source>
</evidence>
<reference evidence="2" key="1">
    <citation type="submission" date="2014-10" db="EMBL/GenBank/DDBJ databases">
        <title>Draft genome sequence of lytic bacteriophage specific to a multidrug resistant bacterium Delftia tsuruhatensis ARB-1.</title>
        <authorList>
            <person name="Bhattacharjee A.S."/>
            <person name="Motlagh A.M."/>
            <person name="Goel R."/>
        </authorList>
    </citation>
    <scope>NUCLEOTIDE SEQUENCE [LARGE SCALE GENOMIC DNA]</scope>
</reference>
<proteinExistence type="predicted"/>
<dbReference type="Proteomes" id="UP000030040">
    <property type="component" value="Segment"/>
</dbReference>
<gene>
    <name evidence="1" type="ORF">RG2014_04</name>
</gene>
<dbReference type="GeneID" id="24638688"/>
<evidence type="ECO:0000313" key="2">
    <source>
        <dbReference type="Proteomes" id="UP000030040"/>
    </source>
</evidence>
<sequence>MIFVFGSNQAGIHGKGAALHARKYYGALQGVGEGPTGKAYAIPTKDRSIKTLPLHTIQEGVDRFLEYAKPYVFAEFQVTRIGCGLAGYKDADIAPMFLHAPNNCIFDRAWKPWLGDARRYFN</sequence>
<dbReference type="RefSeq" id="YP_009148366.1">
    <property type="nucleotide sequence ID" value="NC_027348.2"/>
</dbReference>
<keyword evidence="2" id="KW-1185">Reference proteome</keyword>
<dbReference type="OrthoDB" id="15133at10239"/>
<accession>A0A097PAH8</accession>